<comment type="caution">
    <text evidence="6">The sequence shown here is derived from an EMBL/GenBank/DDBJ whole genome shotgun (WGS) entry which is preliminary data.</text>
</comment>
<dbReference type="Pfam" id="PF00201">
    <property type="entry name" value="UDPGT"/>
    <property type="match status" value="1"/>
</dbReference>
<dbReference type="CDD" id="cd03784">
    <property type="entry name" value="GT1_Gtf-like"/>
    <property type="match status" value="1"/>
</dbReference>
<gene>
    <name evidence="6" type="ORF">M569_03423</name>
</gene>
<dbReference type="InterPro" id="IPR035595">
    <property type="entry name" value="UDP_glycos_trans_CS"/>
</dbReference>
<evidence type="ECO:0000256" key="1">
    <source>
        <dbReference type="ARBA" id="ARBA00009995"/>
    </source>
</evidence>
<keyword evidence="3 4" id="KW-0808">Transferase</keyword>
<dbReference type="PROSITE" id="PS00375">
    <property type="entry name" value="UDPGT"/>
    <property type="match status" value="1"/>
</dbReference>
<accession>S8CVG9</accession>
<feature type="non-terminal residue" evidence="6">
    <location>
        <position position="1"/>
    </location>
</feature>
<dbReference type="GO" id="GO:0016138">
    <property type="term" value="P:glycoside biosynthetic process"/>
    <property type="evidence" value="ECO:0007669"/>
    <property type="project" value="UniProtKB-ARBA"/>
</dbReference>
<evidence type="ECO:0000313" key="7">
    <source>
        <dbReference type="Proteomes" id="UP000015453"/>
    </source>
</evidence>
<comment type="similarity">
    <text evidence="1 4">Belongs to the UDP-glycosyltransferase family.</text>
</comment>
<protein>
    <recommendedName>
        <fullName evidence="5">Glycosyltransferase</fullName>
        <ecNumber evidence="5">2.4.1.-</ecNumber>
    </recommendedName>
</protein>
<dbReference type="AlphaFoldDB" id="S8CVG9"/>
<dbReference type="EMBL" id="AUSU01001304">
    <property type="protein sequence ID" value="EPS71334.1"/>
    <property type="molecule type" value="Genomic_DNA"/>
</dbReference>
<keyword evidence="2 4" id="KW-0328">Glycosyltransferase</keyword>
<dbReference type="EC" id="2.4.1.-" evidence="5"/>
<reference evidence="6 7" key="1">
    <citation type="journal article" date="2013" name="BMC Genomics">
        <title>The miniature genome of a carnivorous plant Genlisea aurea contains a low number of genes and short non-coding sequences.</title>
        <authorList>
            <person name="Leushkin E.V."/>
            <person name="Sutormin R.A."/>
            <person name="Nabieva E.R."/>
            <person name="Penin A.A."/>
            <person name="Kondrashov A.S."/>
            <person name="Logacheva M.D."/>
        </authorList>
    </citation>
    <scope>NUCLEOTIDE SEQUENCE [LARGE SCALE GENOMIC DNA]</scope>
</reference>
<dbReference type="SUPFAM" id="SSF53756">
    <property type="entry name" value="UDP-Glycosyltransferase/glycogen phosphorylase"/>
    <property type="match status" value="1"/>
</dbReference>
<organism evidence="6 7">
    <name type="scientific">Genlisea aurea</name>
    <dbReference type="NCBI Taxonomy" id="192259"/>
    <lineage>
        <taxon>Eukaryota</taxon>
        <taxon>Viridiplantae</taxon>
        <taxon>Streptophyta</taxon>
        <taxon>Embryophyta</taxon>
        <taxon>Tracheophyta</taxon>
        <taxon>Spermatophyta</taxon>
        <taxon>Magnoliopsida</taxon>
        <taxon>eudicotyledons</taxon>
        <taxon>Gunneridae</taxon>
        <taxon>Pentapetalae</taxon>
        <taxon>asterids</taxon>
        <taxon>lamiids</taxon>
        <taxon>Lamiales</taxon>
        <taxon>Lentibulariaceae</taxon>
        <taxon>Genlisea</taxon>
    </lineage>
</organism>
<dbReference type="InterPro" id="IPR002213">
    <property type="entry name" value="UDP_glucos_trans"/>
</dbReference>
<dbReference type="Gene3D" id="3.40.50.2000">
    <property type="entry name" value="Glycogen Phosphorylase B"/>
    <property type="match status" value="2"/>
</dbReference>
<keyword evidence="7" id="KW-1185">Reference proteome</keyword>
<dbReference type="GO" id="GO:0008194">
    <property type="term" value="F:UDP-glycosyltransferase activity"/>
    <property type="evidence" value="ECO:0007669"/>
    <property type="project" value="InterPro"/>
</dbReference>
<proteinExistence type="inferred from homology"/>
<sequence length="439" mass="50332">AREFKVLFFPWLAHGHVSPFFELAKRLSKKNFKTYICSTRVNMESIQATPDSAVDFVELHMPPSPEFPPELQTTRNANGYLVQALMKKLHLCKSIFFEILTSIKPDLLIYDFLQLWSAKQALSMDIPSVYFAPSSTAYHSYYHHLYTNGSTEKYPLEAIYLHDHERFDLKHFKNLIEDIGDGFTFDDFNLSTKIMLVKSYGQVEAKYVSHLSNLSKTKIVLTGPLIAESANLNGAEKSNEIMNWLNDQQKLSIVYISFGSEHVLSKEQIYEISKGLELSRVRFLWVIRFAVGKKETFLEEILPEGFLDRTKDDGIIVTEWAPQKKILAHPSIRAFISHCGWSSVTEGLYFGVPIIAMPIHVDQPINARLLVDVGAGIEVDRKPNEIFMGIAIAKTITKVICNEFVYQKMKKRTVHWSNEIRENEEEELNGVAEELRKIC</sequence>
<name>S8CVG9_9LAMI</name>
<dbReference type="PANTHER" id="PTHR48044:SF82">
    <property type="entry name" value="GLYCOSYLTRANSFERASE"/>
    <property type="match status" value="1"/>
</dbReference>
<dbReference type="OrthoDB" id="5835829at2759"/>
<evidence type="ECO:0000256" key="2">
    <source>
        <dbReference type="ARBA" id="ARBA00022676"/>
    </source>
</evidence>
<dbReference type="PANTHER" id="PTHR48044">
    <property type="entry name" value="GLYCOSYLTRANSFERASE"/>
    <property type="match status" value="1"/>
</dbReference>
<evidence type="ECO:0000256" key="4">
    <source>
        <dbReference type="RuleBase" id="RU003718"/>
    </source>
</evidence>
<dbReference type="Proteomes" id="UP000015453">
    <property type="component" value="Unassembled WGS sequence"/>
</dbReference>
<dbReference type="FunFam" id="3.40.50.2000:FF:000060">
    <property type="entry name" value="Glycosyltransferase"/>
    <property type="match status" value="1"/>
</dbReference>
<evidence type="ECO:0000313" key="6">
    <source>
        <dbReference type="EMBL" id="EPS71334.1"/>
    </source>
</evidence>
<evidence type="ECO:0000256" key="5">
    <source>
        <dbReference type="RuleBase" id="RU362057"/>
    </source>
</evidence>
<feature type="non-terminal residue" evidence="6">
    <location>
        <position position="439"/>
    </location>
</feature>
<evidence type="ECO:0000256" key="3">
    <source>
        <dbReference type="ARBA" id="ARBA00022679"/>
    </source>
</evidence>